<reference evidence="7 8" key="1">
    <citation type="submission" date="2019-07" db="EMBL/GenBank/DDBJ databases">
        <authorList>
            <person name="Huq M.A."/>
        </authorList>
    </citation>
    <scope>NUCLEOTIDE SEQUENCE [LARGE SCALE GENOMIC DNA]</scope>
    <source>
        <strain evidence="7 8">MAH-19</strain>
    </source>
</reference>
<keyword evidence="2" id="KW-0201">Cytochrome c-type biogenesis</keyword>
<comment type="subcellular location">
    <subcellularLocation>
        <location evidence="1">Cell envelope</location>
    </subcellularLocation>
</comment>
<sequence>MKKFIIMSLAASVIMLAFVNCKQPAKTQYVISGTIKGLSSGKVKLVYQNDDDRTSKTIDSGVVTDGKFELKGDIGVPKMVNVTLVPGNWSFNVFVENAPITLTADTAGSTHYDYSAYGMGKGAVIKNFTETGSKNFDDWMAYQNDPGQKQFDPVFAELDKKFKAAGKDIDAQYKVRDQLDSVEKLRQAWQKKKIDEYVAKEPSSVAGVYMFSQLYMFVSGTMKYGTLDSMLNKFTGEAKSSTYYASLAKSRIKLKAVQPGAVAPDFTLLKRDSSKLALSSLRGKYLMIDFWASWCHPCRQAIPHWKSVYQKYHDKGFDILSVSDDSRWKDWTKAMDEEKMPWHQVDDEFPVKNMPAKVGSLYMTTFIPFYVLLDKEGKILVYSGEEAKIDAKLEELLGK</sequence>
<gene>
    <name evidence="7" type="ORF">FO440_12365</name>
</gene>
<dbReference type="SUPFAM" id="SSF52833">
    <property type="entry name" value="Thioredoxin-like"/>
    <property type="match status" value="1"/>
</dbReference>
<dbReference type="CDD" id="cd02966">
    <property type="entry name" value="TlpA_like_family"/>
    <property type="match status" value="1"/>
</dbReference>
<evidence type="ECO:0000256" key="2">
    <source>
        <dbReference type="ARBA" id="ARBA00022748"/>
    </source>
</evidence>
<accession>A0A556MKU1</accession>
<dbReference type="RefSeq" id="WP_144248579.1">
    <property type="nucleotide sequence ID" value="NZ_VLPK01000002.1"/>
</dbReference>
<dbReference type="PROSITE" id="PS51352">
    <property type="entry name" value="THIOREDOXIN_2"/>
    <property type="match status" value="1"/>
</dbReference>
<feature type="domain" description="Thioredoxin" evidence="6">
    <location>
        <begin position="257"/>
        <end position="399"/>
    </location>
</feature>
<evidence type="ECO:0000256" key="1">
    <source>
        <dbReference type="ARBA" id="ARBA00004196"/>
    </source>
</evidence>
<feature type="chain" id="PRO_5021836628" evidence="5">
    <location>
        <begin position="18"/>
        <end position="399"/>
    </location>
</feature>
<keyword evidence="4" id="KW-0676">Redox-active center</keyword>
<evidence type="ECO:0000313" key="7">
    <source>
        <dbReference type="EMBL" id="TSJ40541.1"/>
    </source>
</evidence>
<dbReference type="InterPro" id="IPR025380">
    <property type="entry name" value="DUF4369"/>
</dbReference>
<dbReference type="PANTHER" id="PTHR42852:SF6">
    <property type="entry name" value="THIOL:DISULFIDE INTERCHANGE PROTEIN DSBE"/>
    <property type="match status" value="1"/>
</dbReference>
<dbReference type="PANTHER" id="PTHR42852">
    <property type="entry name" value="THIOL:DISULFIDE INTERCHANGE PROTEIN DSBE"/>
    <property type="match status" value="1"/>
</dbReference>
<dbReference type="Gene3D" id="3.40.30.10">
    <property type="entry name" value="Glutaredoxin"/>
    <property type="match status" value="1"/>
</dbReference>
<dbReference type="Pfam" id="PF08534">
    <property type="entry name" value="Redoxin"/>
    <property type="match status" value="1"/>
</dbReference>
<dbReference type="OrthoDB" id="1069091at2"/>
<dbReference type="Pfam" id="PF14289">
    <property type="entry name" value="DUF4369"/>
    <property type="match status" value="1"/>
</dbReference>
<keyword evidence="8" id="KW-1185">Reference proteome</keyword>
<protein>
    <submittedName>
        <fullName evidence="7">AhpC/TSA family protein</fullName>
    </submittedName>
</protein>
<dbReference type="GO" id="GO:0017004">
    <property type="term" value="P:cytochrome complex assembly"/>
    <property type="evidence" value="ECO:0007669"/>
    <property type="project" value="UniProtKB-KW"/>
</dbReference>
<keyword evidence="3" id="KW-1015">Disulfide bond</keyword>
<name>A0A556MKU1_9SPHI</name>
<proteinExistence type="predicted"/>
<dbReference type="GO" id="GO:0030313">
    <property type="term" value="C:cell envelope"/>
    <property type="evidence" value="ECO:0007669"/>
    <property type="project" value="UniProtKB-SubCell"/>
</dbReference>
<dbReference type="GO" id="GO:0016491">
    <property type="term" value="F:oxidoreductase activity"/>
    <property type="evidence" value="ECO:0007669"/>
    <property type="project" value="InterPro"/>
</dbReference>
<evidence type="ECO:0000256" key="3">
    <source>
        <dbReference type="ARBA" id="ARBA00023157"/>
    </source>
</evidence>
<dbReference type="InterPro" id="IPR050553">
    <property type="entry name" value="Thioredoxin_ResA/DsbE_sf"/>
</dbReference>
<evidence type="ECO:0000259" key="6">
    <source>
        <dbReference type="PROSITE" id="PS51352"/>
    </source>
</evidence>
<organism evidence="7 8">
    <name type="scientific">Mucilaginibacter corticis</name>
    <dbReference type="NCBI Taxonomy" id="2597670"/>
    <lineage>
        <taxon>Bacteria</taxon>
        <taxon>Pseudomonadati</taxon>
        <taxon>Bacteroidota</taxon>
        <taxon>Sphingobacteriia</taxon>
        <taxon>Sphingobacteriales</taxon>
        <taxon>Sphingobacteriaceae</taxon>
        <taxon>Mucilaginibacter</taxon>
    </lineage>
</organism>
<dbReference type="InterPro" id="IPR013766">
    <property type="entry name" value="Thioredoxin_domain"/>
</dbReference>
<evidence type="ECO:0000313" key="8">
    <source>
        <dbReference type="Proteomes" id="UP000318733"/>
    </source>
</evidence>
<dbReference type="EMBL" id="VLPK01000002">
    <property type="protein sequence ID" value="TSJ40541.1"/>
    <property type="molecule type" value="Genomic_DNA"/>
</dbReference>
<comment type="caution">
    <text evidence="7">The sequence shown here is derived from an EMBL/GenBank/DDBJ whole genome shotgun (WGS) entry which is preliminary data.</text>
</comment>
<evidence type="ECO:0000256" key="4">
    <source>
        <dbReference type="ARBA" id="ARBA00023284"/>
    </source>
</evidence>
<dbReference type="AlphaFoldDB" id="A0A556MKU1"/>
<dbReference type="InterPro" id="IPR013740">
    <property type="entry name" value="Redoxin"/>
</dbReference>
<keyword evidence="5" id="KW-0732">Signal</keyword>
<evidence type="ECO:0000256" key="5">
    <source>
        <dbReference type="SAM" id="SignalP"/>
    </source>
</evidence>
<dbReference type="Proteomes" id="UP000318733">
    <property type="component" value="Unassembled WGS sequence"/>
</dbReference>
<feature type="signal peptide" evidence="5">
    <location>
        <begin position="1"/>
        <end position="17"/>
    </location>
</feature>
<dbReference type="InterPro" id="IPR036249">
    <property type="entry name" value="Thioredoxin-like_sf"/>
</dbReference>